<evidence type="ECO:0000256" key="1">
    <source>
        <dbReference type="SAM" id="MobiDB-lite"/>
    </source>
</evidence>
<name>A0A2T7CGR0_9POAL</name>
<sequence>MVAGINFKHSPSNVTPGQQPRRSPRADSHARLASVASTLGATTNRPRLQRPRLPTAPDPGRPGPRTHKASKTPFPRWPLLHGTIQALTRGAKRPFRPHPALPPALQAPTPSTAGSPVPIPRRQIGDATAKRLPNPLQNPREKSGRVTRRSSPEPARPGGVW</sequence>
<evidence type="ECO:0000313" key="2">
    <source>
        <dbReference type="EMBL" id="PUZ42443.1"/>
    </source>
</evidence>
<gene>
    <name evidence="2" type="ORF">GQ55_9G582600</name>
</gene>
<feature type="region of interest" description="Disordered" evidence="1">
    <location>
        <begin position="1"/>
        <end position="161"/>
    </location>
</feature>
<protein>
    <submittedName>
        <fullName evidence="2">Uncharacterized protein</fullName>
    </submittedName>
</protein>
<feature type="compositionally biased region" description="Polar residues" evidence="1">
    <location>
        <begin position="9"/>
        <end position="21"/>
    </location>
</feature>
<reference evidence="2 3" key="1">
    <citation type="submission" date="2018-04" db="EMBL/GenBank/DDBJ databases">
        <title>WGS assembly of Panicum hallii var. hallii HAL2.</title>
        <authorList>
            <person name="Lovell J."/>
            <person name="Jenkins J."/>
            <person name="Lowry D."/>
            <person name="Mamidi S."/>
            <person name="Sreedasyam A."/>
            <person name="Weng X."/>
            <person name="Barry K."/>
            <person name="Bonette J."/>
            <person name="Campitelli B."/>
            <person name="Daum C."/>
            <person name="Gordon S."/>
            <person name="Gould B."/>
            <person name="Lipzen A."/>
            <person name="MacQueen A."/>
            <person name="Palacio-Mejia J."/>
            <person name="Plott C."/>
            <person name="Shakirov E."/>
            <person name="Shu S."/>
            <person name="Yoshinaga Y."/>
            <person name="Zane M."/>
            <person name="Rokhsar D."/>
            <person name="Grimwood J."/>
            <person name="Schmutz J."/>
            <person name="Juenger T."/>
        </authorList>
    </citation>
    <scope>NUCLEOTIDE SEQUENCE [LARGE SCALE GENOMIC DNA]</scope>
    <source>
        <strain evidence="3">cv. HAL2</strain>
    </source>
</reference>
<feature type="compositionally biased region" description="Low complexity" evidence="1">
    <location>
        <begin position="103"/>
        <end position="113"/>
    </location>
</feature>
<keyword evidence="3" id="KW-1185">Reference proteome</keyword>
<dbReference type="AlphaFoldDB" id="A0A2T7CGR0"/>
<organism evidence="2 3">
    <name type="scientific">Panicum hallii var. hallii</name>
    <dbReference type="NCBI Taxonomy" id="1504633"/>
    <lineage>
        <taxon>Eukaryota</taxon>
        <taxon>Viridiplantae</taxon>
        <taxon>Streptophyta</taxon>
        <taxon>Embryophyta</taxon>
        <taxon>Tracheophyta</taxon>
        <taxon>Spermatophyta</taxon>
        <taxon>Magnoliopsida</taxon>
        <taxon>Liliopsida</taxon>
        <taxon>Poales</taxon>
        <taxon>Poaceae</taxon>
        <taxon>PACMAD clade</taxon>
        <taxon>Panicoideae</taxon>
        <taxon>Panicodae</taxon>
        <taxon>Paniceae</taxon>
        <taxon>Panicinae</taxon>
        <taxon>Panicum</taxon>
        <taxon>Panicum sect. Panicum</taxon>
    </lineage>
</organism>
<dbReference type="Gramene" id="PUZ42443">
    <property type="protein sequence ID" value="PUZ42443"/>
    <property type="gene ID" value="GQ55_9G582600"/>
</dbReference>
<proteinExistence type="predicted"/>
<dbReference type="Proteomes" id="UP000244336">
    <property type="component" value="Chromosome 9"/>
</dbReference>
<feature type="compositionally biased region" description="Polar residues" evidence="1">
    <location>
        <begin position="35"/>
        <end position="46"/>
    </location>
</feature>
<evidence type="ECO:0000313" key="3">
    <source>
        <dbReference type="Proteomes" id="UP000244336"/>
    </source>
</evidence>
<accession>A0A2T7CGR0</accession>
<dbReference type="EMBL" id="CM009757">
    <property type="protein sequence ID" value="PUZ42443.1"/>
    <property type="molecule type" value="Genomic_DNA"/>
</dbReference>